<protein>
    <recommendedName>
        <fullName evidence="5">Secreted protein</fullName>
    </recommendedName>
</protein>
<reference evidence="3 4" key="1">
    <citation type="submission" date="2023-07" db="EMBL/GenBank/DDBJ databases">
        <title>Comparative genomics of wheat-associated soil bacteria to identify genetic determinants of phenazine resistance.</title>
        <authorList>
            <person name="Mouncey N."/>
        </authorList>
    </citation>
    <scope>NUCLEOTIDE SEQUENCE [LARGE SCALE GENOMIC DNA]</scope>
    <source>
        <strain evidence="3 4">B3I12</strain>
    </source>
</reference>
<feature type="region of interest" description="Disordered" evidence="1">
    <location>
        <begin position="23"/>
        <end position="58"/>
    </location>
</feature>
<dbReference type="EMBL" id="JAUSYP010000001">
    <property type="protein sequence ID" value="MDQ0751057.1"/>
    <property type="molecule type" value="Genomic_DNA"/>
</dbReference>
<dbReference type="Proteomes" id="UP001232755">
    <property type="component" value="Unassembled WGS sequence"/>
</dbReference>
<keyword evidence="4" id="KW-1185">Reference proteome</keyword>
<evidence type="ECO:0000313" key="4">
    <source>
        <dbReference type="Proteomes" id="UP001232755"/>
    </source>
</evidence>
<feature type="compositionally biased region" description="Basic and acidic residues" evidence="1">
    <location>
        <begin position="46"/>
        <end position="58"/>
    </location>
</feature>
<evidence type="ECO:0008006" key="5">
    <source>
        <dbReference type="Google" id="ProtNLM"/>
    </source>
</evidence>
<evidence type="ECO:0000256" key="2">
    <source>
        <dbReference type="SAM" id="SignalP"/>
    </source>
</evidence>
<sequence>MRKRQALAGVFAAAALTTGVAVSSAGGGGAAQDEPSPKTVAANAVDESKWPSRTPERGLAKGLSLPVEKYLVGYTDVVDWQRAQRDLWMSCMARFGFEKFSPPIPGVNPPVEFNDANMPRRYGASDATQAAKYGYHLPPEQLEEPPAWEPAAGAEEAVFLGAGPELSGGTYNGVTVPQGGCRGETERQLGHLAQGEDASKVNASSMTLSLKQPGVQKVIDDWAACMKDKGHAFDDPYKPAASFDLSTPTASAEEIEVATADVACKGETGLIKVWSAEETAIQNQQIAAKKTSLEAELARTNTVKTTARRVISEGSDK</sequence>
<comment type="caution">
    <text evidence="3">The sequence shown here is derived from an EMBL/GenBank/DDBJ whole genome shotgun (WGS) entry which is preliminary data.</text>
</comment>
<feature type="signal peptide" evidence="2">
    <location>
        <begin position="1"/>
        <end position="25"/>
    </location>
</feature>
<evidence type="ECO:0000313" key="3">
    <source>
        <dbReference type="EMBL" id="MDQ0751057.1"/>
    </source>
</evidence>
<dbReference type="RefSeq" id="WP_307177315.1">
    <property type="nucleotide sequence ID" value="NZ_JAUSYP010000001.1"/>
</dbReference>
<gene>
    <name evidence="3" type="ORF">QF034_005288</name>
</gene>
<organism evidence="3 4">
    <name type="scientific">Streptomyces africanus</name>
    <dbReference type="NCBI Taxonomy" id="231024"/>
    <lineage>
        <taxon>Bacteria</taxon>
        <taxon>Bacillati</taxon>
        <taxon>Actinomycetota</taxon>
        <taxon>Actinomycetes</taxon>
        <taxon>Kitasatosporales</taxon>
        <taxon>Streptomycetaceae</taxon>
        <taxon>Streptomyces</taxon>
    </lineage>
</organism>
<proteinExistence type="predicted"/>
<keyword evidence="2" id="KW-0732">Signal</keyword>
<name>A0ABU0QUH2_9ACTN</name>
<accession>A0ABU0QUH2</accession>
<evidence type="ECO:0000256" key="1">
    <source>
        <dbReference type="SAM" id="MobiDB-lite"/>
    </source>
</evidence>
<feature type="chain" id="PRO_5045566560" description="Secreted protein" evidence="2">
    <location>
        <begin position="26"/>
        <end position="317"/>
    </location>
</feature>